<dbReference type="EMBL" id="GQ478085">
    <property type="protein sequence ID" value="ACZ64014.1"/>
    <property type="molecule type" value="Genomic_DNA"/>
</dbReference>
<protein>
    <submittedName>
        <fullName evidence="2">Uncharacterized protein gp54</fullName>
    </submittedName>
</protein>
<dbReference type="Proteomes" id="UP000001262">
    <property type="component" value="Segment"/>
</dbReference>
<name>D2IZN7_9CAUD</name>
<dbReference type="Gene3D" id="3.55.50.40">
    <property type="match status" value="1"/>
</dbReference>
<dbReference type="InterPro" id="IPR010572">
    <property type="entry name" value="Tail_dom"/>
</dbReference>
<organism evidence="2 3">
    <name type="scientific">Enterococcus phage phiFL2B</name>
    <dbReference type="NCBI Taxonomy" id="673836"/>
    <lineage>
        <taxon>Viruses</taxon>
        <taxon>Duplodnaviria</taxon>
        <taxon>Heunggongvirae</taxon>
        <taxon>Uroviricota</taxon>
        <taxon>Caudoviricetes</taxon>
        <taxon>Phifelvirus</taxon>
        <taxon>Phifelvirus FL2</taxon>
    </lineage>
</organism>
<accession>D2IZN7</accession>
<evidence type="ECO:0000313" key="3">
    <source>
        <dbReference type="Proteomes" id="UP000001262"/>
    </source>
</evidence>
<feature type="domain" description="Tail spike" evidence="1">
    <location>
        <begin position="90"/>
        <end position="301"/>
    </location>
</feature>
<evidence type="ECO:0000259" key="1">
    <source>
        <dbReference type="Pfam" id="PF06605"/>
    </source>
</evidence>
<evidence type="ECO:0000313" key="2">
    <source>
        <dbReference type="EMBL" id="ACZ64014.1"/>
    </source>
</evidence>
<sequence length="708" mass="78306">MVQFIDTDGNTFIALADISFVRSLNGEKSISGTIYTNNDVLHRIDRGWQVEFENEKYYLTYAMPTDYGNNITVEFDAIHEFFFRMGKSCVYDTLNGSNTAKAYLDFIFKNSGFTYSLATTIPAFEKENFGMKNRLALFNDFINSTNTEFQIIGNNLYIVDKIGSDLSTIVRKGFNMQELGLEHNISDFVTYAKGFGAYKDPNDVTKGRLIVEYTSPLAEIYGKLEADPIVDERYTKEDSFLEHLKEIVESSYSISVNLTVEDLRKVGYQYGLPEPGDYIMAVNEQLGFQQKIRIVGVTENFNVTGDLIENNITCNSLNLVDKKNQADASNAQSWSDISNGIKPIPNEWLTAAIQQATSDLINSQTEVKYAKTGILAIDKNDSNKIVILNSVGIGISTDGGKSFENAITANGINASAINTGILKAIAIEGVTISGSVITSIGKDFSLKEDNGAITWTRNSDGKEIFKFYTTLINQKEGNVRLDVSDEGSFTIFNKKLNKAFLTFFGATNNMSGSANLDNFYVVGNGHSLNLNFAPGSFGYSSTASNSPSLNVSSNGFSIGNNDTKVLGSSGGRISISATSTSVTGNLSVTGSKNSLVDTLSYGHRLLNAYETPEYYFADYGKAITDSDGEIKIDIEPIFLETVNTESENYHVMLTPYSKGNIWVEETKEKYFVVKSDPALIEFSWNLVAYRKGYEEVRLTQQKEEGYET</sequence>
<gene>
    <name evidence="2" type="primary">gp54</name>
</gene>
<reference evidence="2 3" key="1">
    <citation type="journal article" date="2010" name="J. Bacteriol.">
        <title>Comparative genomics and transduction potential of Enterococcus faecalis temperate bacteriophages.</title>
        <authorList>
            <person name="Yasmin A."/>
            <person name="Kenny J.G."/>
            <person name="Shankar J."/>
            <person name="Darby A.C."/>
            <person name="Hall N."/>
            <person name="Edwards C."/>
            <person name="Horsburgh M.J."/>
        </authorList>
    </citation>
    <scope>NUCLEOTIDE SEQUENCE</scope>
    <source>
        <strain evidence="2">PhiFL2B</strain>
    </source>
</reference>
<proteinExistence type="predicted"/>
<dbReference type="Pfam" id="PF06605">
    <property type="entry name" value="Prophage_tail"/>
    <property type="match status" value="1"/>
</dbReference>